<keyword evidence="3" id="KW-1185">Reference proteome</keyword>
<protein>
    <submittedName>
        <fullName evidence="2">Uncharacterized protein</fullName>
    </submittedName>
</protein>
<feature type="region of interest" description="Disordered" evidence="1">
    <location>
        <begin position="94"/>
        <end position="123"/>
    </location>
</feature>
<dbReference type="EMBL" id="BMAO01007007">
    <property type="protein sequence ID" value="GFR13035.1"/>
    <property type="molecule type" value="Genomic_DNA"/>
</dbReference>
<accession>A0A8X6IXI5</accession>
<gene>
    <name evidence="2" type="ORF">TNCT_383671</name>
</gene>
<sequence length="173" mass="19611">MISYSESSIIMDISPTKNSQLAAGEKLRETVAGIPAIQQTLQQEVSIRTPRPRNSFIELYWKDTEAMMRRKEGLTARPDFPTKKPDPVETVNSFSDLDQDVEQPIPITTNPSEEATVTSKPPPPIMLKIDKNYRDQITKALLRNYGTSYVNRMKDSLSCSLKISKNIRPLLTR</sequence>
<organism evidence="2 3">
    <name type="scientific">Trichonephila clavata</name>
    <name type="common">Joro spider</name>
    <name type="synonym">Nephila clavata</name>
    <dbReference type="NCBI Taxonomy" id="2740835"/>
    <lineage>
        <taxon>Eukaryota</taxon>
        <taxon>Metazoa</taxon>
        <taxon>Ecdysozoa</taxon>
        <taxon>Arthropoda</taxon>
        <taxon>Chelicerata</taxon>
        <taxon>Arachnida</taxon>
        <taxon>Araneae</taxon>
        <taxon>Araneomorphae</taxon>
        <taxon>Entelegynae</taxon>
        <taxon>Araneoidea</taxon>
        <taxon>Nephilidae</taxon>
        <taxon>Trichonephila</taxon>
    </lineage>
</organism>
<evidence type="ECO:0000313" key="2">
    <source>
        <dbReference type="EMBL" id="GFR13035.1"/>
    </source>
</evidence>
<name>A0A8X6IXI5_TRICU</name>
<feature type="compositionally biased region" description="Polar residues" evidence="1">
    <location>
        <begin position="106"/>
        <end position="119"/>
    </location>
</feature>
<comment type="caution">
    <text evidence="2">The sequence shown here is derived from an EMBL/GenBank/DDBJ whole genome shotgun (WGS) entry which is preliminary data.</text>
</comment>
<proteinExistence type="predicted"/>
<dbReference type="AlphaFoldDB" id="A0A8X6IXI5"/>
<evidence type="ECO:0000256" key="1">
    <source>
        <dbReference type="SAM" id="MobiDB-lite"/>
    </source>
</evidence>
<dbReference type="Proteomes" id="UP000887116">
    <property type="component" value="Unassembled WGS sequence"/>
</dbReference>
<evidence type="ECO:0000313" key="3">
    <source>
        <dbReference type="Proteomes" id="UP000887116"/>
    </source>
</evidence>
<reference evidence="2" key="1">
    <citation type="submission" date="2020-07" db="EMBL/GenBank/DDBJ databases">
        <title>Multicomponent nature underlies the extraordinary mechanical properties of spider dragline silk.</title>
        <authorList>
            <person name="Kono N."/>
            <person name="Nakamura H."/>
            <person name="Mori M."/>
            <person name="Yoshida Y."/>
            <person name="Ohtoshi R."/>
            <person name="Malay A.D."/>
            <person name="Moran D.A.P."/>
            <person name="Tomita M."/>
            <person name="Numata K."/>
            <person name="Arakawa K."/>
        </authorList>
    </citation>
    <scope>NUCLEOTIDE SEQUENCE</scope>
</reference>